<dbReference type="SUPFAM" id="SSF52374">
    <property type="entry name" value="Nucleotidylyl transferase"/>
    <property type="match status" value="1"/>
</dbReference>
<comment type="function">
    <text evidence="9">Reversibly transfers an adenylyl group from ATP to 4'-phosphopantetheine, yielding dephospho-CoA (dPCoA) and pyrophosphate.</text>
</comment>
<dbReference type="PRINTS" id="PR01020">
    <property type="entry name" value="LPSBIOSNTHSS"/>
</dbReference>
<feature type="binding site" evidence="9">
    <location>
        <position position="98"/>
    </location>
    <ligand>
        <name>ATP</name>
        <dbReference type="ChEBI" id="CHEBI:30616"/>
    </ligand>
</feature>
<dbReference type="InterPro" id="IPR004821">
    <property type="entry name" value="Cyt_trans-like"/>
</dbReference>
<gene>
    <name evidence="9" type="primary">coaD</name>
    <name evidence="11" type="ORF">ACH46_08320</name>
</gene>
<dbReference type="PATRIC" id="fig|1136941.3.peg.1692"/>
<evidence type="ECO:0000256" key="6">
    <source>
        <dbReference type="ARBA" id="ARBA00022842"/>
    </source>
</evidence>
<evidence type="ECO:0000256" key="3">
    <source>
        <dbReference type="ARBA" id="ARBA00022695"/>
    </source>
</evidence>
<proteinExistence type="inferred from homology"/>
<dbReference type="Gene3D" id="3.40.50.620">
    <property type="entry name" value="HUPs"/>
    <property type="match status" value="1"/>
</dbReference>
<feature type="binding site" evidence="9">
    <location>
        <begin position="9"/>
        <end position="10"/>
    </location>
    <ligand>
        <name>ATP</name>
        <dbReference type="ChEBI" id="CHEBI:30616"/>
    </ligand>
</feature>
<comment type="similarity">
    <text evidence="9">Belongs to the bacterial CoaD family.</text>
</comment>
<dbReference type="GO" id="GO:0015937">
    <property type="term" value="P:coenzyme A biosynthetic process"/>
    <property type="evidence" value="ECO:0007669"/>
    <property type="project" value="UniProtKB-UniRule"/>
</dbReference>
<feature type="binding site" evidence="9">
    <location>
        <position position="41"/>
    </location>
    <ligand>
        <name>substrate</name>
    </ligand>
</feature>
<dbReference type="Pfam" id="PF01467">
    <property type="entry name" value="CTP_transf_like"/>
    <property type="match status" value="1"/>
</dbReference>
<dbReference type="InterPro" id="IPR001980">
    <property type="entry name" value="PPAT"/>
</dbReference>
<evidence type="ECO:0000256" key="8">
    <source>
        <dbReference type="ARBA" id="ARBA00029346"/>
    </source>
</evidence>
<accession>A0A0N9NGK6</accession>
<dbReference type="PANTHER" id="PTHR21342">
    <property type="entry name" value="PHOSPHOPANTETHEINE ADENYLYLTRANSFERASE"/>
    <property type="match status" value="1"/>
</dbReference>
<keyword evidence="6 9" id="KW-0460">Magnesium</keyword>
<dbReference type="GO" id="GO:0004595">
    <property type="term" value="F:pantetheine-phosphate adenylyltransferase activity"/>
    <property type="evidence" value="ECO:0007669"/>
    <property type="project" value="UniProtKB-UniRule"/>
</dbReference>
<evidence type="ECO:0000313" key="11">
    <source>
        <dbReference type="EMBL" id="ALG84502.1"/>
    </source>
</evidence>
<comment type="subcellular location">
    <subcellularLocation>
        <location evidence="9">Cytoplasm</location>
    </subcellularLocation>
</comment>
<keyword evidence="2 9" id="KW-0808">Transferase</keyword>
<dbReference type="STRING" id="1136941.ACH46_08320"/>
<feature type="binding site" evidence="9">
    <location>
        <position position="17"/>
    </location>
    <ligand>
        <name>ATP</name>
        <dbReference type="ChEBI" id="CHEBI:30616"/>
    </ligand>
</feature>
<reference evidence="12" key="1">
    <citation type="submission" date="2015-06" db="EMBL/GenBank/DDBJ databases">
        <title>Complete genome sequence and metabolic analysis of phthalate degradation pathway in Gordonia sp. QH-11.</title>
        <authorList>
            <person name="Jin D."/>
            <person name="Kong X."/>
            <person name="Bai Z."/>
        </authorList>
    </citation>
    <scope>NUCLEOTIDE SEQUENCE [LARGE SCALE GENOMIC DNA]</scope>
    <source>
        <strain evidence="12">QH-11</strain>
    </source>
</reference>
<sequence length="162" mass="18025">MSAAVCPGSYDPFTLGHRYVVERTAARFDRVVVAVVVNPNKQGMFNVDERIALIEEDCADMPNVEVRIWTGLVVDLLTEENADTMVKGLRSETDFAYELPMAQMNRELTGCETYFMLTDPRFAHVSSSLVKEVAKLGGDVTPYLSEHIHTALLDRIAGTRAI</sequence>
<dbReference type="RefSeq" id="WP_062392488.1">
    <property type="nucleotide sequence ID" value="NZ_CP011853.1"/>
</dbReference>
<reference evidence="11 12" key="2">
    <citation type="journal article" date="2017" name="Int. J. Syst. Evol. Microbiol.">
        <title>Gordonia phthalatica sp. nov., a di-n-butyl phthalate-degrading bacterium isolated from activated sludge.</title>
        <authorList>
            <person name="Jin D."/>
            <person name="Kong X."/>
            <person name="Jia M."/>
            <person name="Yu X."/>
            <person name="Wang X."/>
            <person name="Zhuang X."/>
            <person name="Deng Y."/>
            <person name="Bai Z."/>
        </authorList>
    </citation>
    <scope>NUCLEOTIDE SEQUENCE [LARGE SCALE GENOMIC DNA]</scope>
    <source>
        <strain evidence="11 12">QH-11</strain>
    </source>
</reference>
<dbReference type="OrthoDB" id="9806661at2"/>
<keyword evidence="4 9" id="KW-0547">Nucleotide-binding</keyword>
<feature type="binding site" evidence="9">
    <location>
        <position position="73"/>
    </location>
    <ligand>
        <name>substrate</name>
    </ligand>
</feature>
<feature type="binding site" evidence="9">
    <location>
        <begin position="122"/>
        <end position="128"/>
    </location>
    <ligand>
        <name>ATP</name>
        <dbReference type="ChEBI" id="CHEBI:30616"/>
    </ligand>
</feature>
<evidence type="ECO:0000256" key="2">
    <source>
        <dbReference type="ARBA" id="ARBA00022679"/>
    </source>
</evidence>
<feature type="binding site" evidence="9">
    <location>
        <begin position="88"/>
        <end position="90"/>
    </location>
    <ligand>
        <name>ATP</name>
        <dbReference type="ChEBI" id="CHEBI:30616"/>
    </ligand>
</feature>
<comment type="catalytic activity">
    <reaction evidence="8 9">
        <text>(R)-4'-phosphopantetheine + ATP + H(+) = 3'-dephospho-CoA + diphosphate</text>
        <dbReference type="Rhea" id="RHEA:19801"/>
        <dbReference type="ChEBI" id="CHEBI:15378"/>
        <dbReference type="ChEBI" id="CHEBI:30616"/>
        <dbReference type="ChEBI" id="CHEBI:33019"/>
        <dbReference type="ChEBI" id="CHEBI:57328"/>
        <dbReference type="ChEBI" id="CHEBI:61723"/>
        <dbReference type="EC" id="2.7.7.3"/>
    </reaction>
</comment>
<evidence type="ECO:0000256" key="4">
    <source>
        <dbReference type="ARBA" id="ARBA00022741"/>
    </source>
</evidence>
<evidence type="ECO:0000256" key="1">
    <source>
        <dbReference type="ARBA" id="ARBA00022490"/>
    </source>
</evidence>
<evidence type="ECO:0000313" key="12">
    <source>
        <dbReference type="Proteomes" id="UP000063789"/>
    </source>
</evidence>
<evidence type="ECO:0000256" key="9">
    <source>
        <dbReference type="HAMAP-Rule" id="MF_00151"/>
    </source>
</evidence>
<dbReference type="NCBIfam" id="TIGR01510">
    <property type="entry name" value="coaD_prev_kdtB"/>
    <property type="match status" value="1"/>
</dbReference>
<dbReference type="KEGG" id="goq:ACH46_08320"/>
<comment type="subunit">
    <text evidence="9">Homohexamer.</text>
</comment>
<feature type="binding site" evidence="9">
    <location>
        <position position="87"/>
    </location>
    <ligand>
        <name>substrate</name>
    </ligand>
</feature>
<dbReference type="AlphaFoldDB" id="A0A0N9NGK6"/>
<evidence type="ECO:0000256" key="5">
    <source>
        <dbReference type="ARBA" id="ARBA00022840"/>
    </source>
</evidence>
<feature type="site" description="Transition state stabilizer" evidence="9">
    <location>
        <position position="17"/>
    </location>
</feature>
<feature type="domain" description="Cytidyltransferase-like" evidence="10">
    <location>
        <begin position="5"/>
        <end position="132"/>
    </location>
</feature>
<keyword evidence="7 9" id="KW-0173">Coenzyme A biosynthesis</keyword>
<dbReference type="HAMAP" id="MF_00151">
    <property type="entry name" value="PPAT_bact"/>
    <property type="match status" value="1"/>
</dbReference>
<organism evidence="11 12">
    <name type="scientific">Gordonia phthalatica</name>
    <dbReference type="NCBI Taxonomy" id="1136941"/>
    <lineage>
        <taxon>Bacteria</taxon>
        <taxon>Bacillati</taxon>
        <taxon>Actinomycetota</taxon>
        <taxon>Actinomycetes</taxon>
        <taxon>Mycobacteriales</taxon>
        <taxon>Gordoniaceae</taxon>
        <taxon>Gordonia</taxon>
    </lineage>
</organism>
<evidence type="ECO:0000256" key="7">
    <source>
        <dbReference type="ARBA" id="ARBA00022993"/>
    </source>
</evidence>
<dbReference type="InterPro" id="IPR014729">
    <property type="entry name" value="Rossmann-like_a/b/a_fold"/>
</dbReference>
<evidence type="ECO:0000259" key="10">
    <source>
        <dbReference type="Pfam" id="PF01467"/>
    </source>
</evidence>
<dbReference type="UniPathway" id="UPA00241">
    <property type="reaction ID" value="UER00355"/>
</dbReference>
<name>A0A0N9NGK6_9ACTN</name>
<dbReference type="Proteomes" id="UP000063789">
    <property type="component" value="Chromosome"/>
</dbReference>
<keyword evidence="5 9" id="KW-0067">ATP-binding</keyword>
<keyword evidence="1 9" id="KW-0963">Cytoplasm</keyword>
<dbReference type="GO" id="GO:0005524">
    <property type="term" value="F:ATP binding"/>
    <property type="evidence" value="ECO:0007669"/>
    <property type="project" value="UniProtKB-KW"/>
</dbReference>
<dbReference type="EMBL" id="CP011853">
    <property type="protein sequence ID" value="ALG84502.1"/>
    <property type="molecule type" value="Genomic_DNA"/>
</dbReference>
<keyword evidence="3 9" id="KW-0548">Nucleotidyltransferase</keyword>
<dbReference type="PANTHER" id="PTHR21342:SF1">
    <property type="entry name" value="PHOSPHOPANTETHEINE ADENYLYLTRANSFERASE"/>
    <property type="match status" value="1"/>
</dbReference>
<dbReference type="EC" id="2.7.7.3" evidence="9"/>
<feature type="binding site" evidence="9">
    <location>
        <position position="9"/>
    </location>
    <ligand>
        <name>substrate</name>
    </ligand>
</feature>
<protein>
    <recommendedName>
        <fullName evidence="9">Phosphopantetheine adenylyltransferase</fullName>
        <ecNumber evidence="9">2.7.7.3</ecNumber>
    </recommendedName>
    <alternativeName>
        <fullName evidence="9">Dephospho-CoA pyrophosphorylase</fullName>
    </alternativeName>
    <alternativeName>
        <fullName evidence="9">Pantetheine-phosphate adenylyltransferase</fullName>
        <shortName evidence="9">PPAT</shortName>
    </alternativeName>
</protein>
<dbReference type="GO" id="GO:0005737">
    <property type="term" value="C:cytoplasm"/>
    <property type="evidence" value="ECO:0007669"/>
    <property type="project" value="UniProtKB-SubCell"/>
</dbReference>
<comment type="pathway">
    <text evidence="9">Cofactor biosynthesis; coenzyme A biosynthesis; CoA from (R)-pantothenate: step 4/5.</text>
</comment>
<keyword evidence="12" id="KW-1185">Reference proteome</keyword>
<comment type="cofactor">
    <cofactor evidence="9">
        <name>Mg(2+)</name>
        <dbReference type="ChEBI" id="CHEBI:18420"/>
    </cofactor>
</comment>
<dbReference type="NCBIfam" id="TIGR00125">
    <property type="entry name" value="cyt_tran_rel"/>
    <property type="match status" value="1"/>
</dbReference>